<reference evidence="2 3" key="1">
    <citation type="journal article" date="2016" name="BMC Genomics">
        <title>Comparative genomics reveals Cyclospora cayetanensis possesses coccidia-like metabolism and invasion components but unique surface antigens.</title>
        <authorList>
            <person name="Liu S."/>
            <person name="Wang L."/>
            <person name="Zheng H."/>
            <person name="Xu Z."/>
            <person name="Roellig D.M."/>
            <person name="Li N."/>
            <person name="Frace M.A."/>
            <person name="Tang K."/>
            <person name="Arrowood M.J."/>
            <person name="Moss D.M."/>
            <person name="Zhang L."/>
            <person name="Feng Y."/>
            <person name="Xiao L."/>
        </authorList>
    </citation>
    <scope>NUCLEOTIDE SEQUENCE [LARGE SCALE GENOMIC DNA]</scope>
    <source>
        <strain evidence="2 3">CHN_HEN01</strain>
    </source>
</reference>
<gene>
    <name evidence="2" type="ORF">cyc_08417</name>
</gene>
<evidence type="ECO:0000313" key="2">
    <source>
        <dbReference type="EMBL" id="OEH80376.1"/>
    </source>
</evidence>
<dbReference type="AlphaFoldDB" id="A0A1D3DA92"/>
<dbReference type="Proteomes" id="UP000095192">
    <property type="component" value="Unassembled WGS sequence"/>
</dbReference>
<evidence type="ECO:0000313" key="3">
    <source>
        <dbReference type="Proteomes" id="UP000095192"/>
    </source>
</evidence>
<comment type="caution">
    <text evidence="2">The sequence shown here is derived from an EMBL/GenBank/DDBJ whole genome shotgun (WGS) entry which is preliminary data.</text>
</comment>
<organism evidence="2 3">
    <name type="scientific">Cyclospora cayetanensis</name>
    <dbReference type="NCBI Taxonomy" id="88456"/>
    <lineage>
        <taxon>Eukaryota</taxon>
        <taxon>Sar</taxon>
        <taxon>Alveolata</taxon>
        <taxon>Apicomplexa</taxon>
        <taxon>Conoidasida</taxon>
        <taxon>Coccidia</taxon>
        <taxon>Eucoccidiorida</taxon>
        <taxon>Eimeriorina</taxon>
        <taxon>Eimeriidae</taxon>
        <taxon>Cyclospora</taxon>
    </lineage>
</organism>
<name>A0A1D3DA92_9EIME</name>
<sequence length="495" mass="53418">MATLAHAMASPADWLAASGAAVLHFLQRAVFFVMQVQEAFLHLQAAKKPSLCLLLLRLLLRLSIMASKINAAILLLLWLPLFQAFSVLNVDNLERYALLLLLSLTAAPQSDLRVVVSPQQQQQKEISEDARKAVCLDGCTDLLSTDMQAPLTATAAEGAVGELPSFPLNSSFFALPSSLPLYELHGNAFFFSGGCRCVCSACRSVRRWVPPYRHAADTRESADASASHATREAFSTSRGKAAAGKPVKSEAHRSKSCPHSCNESSATSARWAPGAPPAALLLGTSLTTSSSDWLLLLLQHFRGEALAVNNGEGPLDLCFDFTAAQQETLTEASKAIVTAALLVQQEQSEEQSGEKEQQQRHLHRLKPELLEATSQASACREDTWGGRRGSLHGSATSPRSAAAARLREALSSLGPQFEYGGAAAPGQVAVTCRSRRVLRIREDLEAFLRRLCPLDLLSWLERHYDRLKEAHRKAVAAAARGLKAAQAAATARGLK</sequence>
<accession>A0A1D3DA92</accession>
<dbReference type="VEuPathDB" id="ToxoDB:cyc_08417"/>
<proteinExistence type="predicted"/>
<evidence type="ECO:0000256" key="1">
    <source>
        <dbReference type="SAM" id="MobiDB-lite"/>
    </source>
</evidence>
<keyword evidence="3" id="KW-1185">Reference proteome</keyword>
<dbReference type="VEuPathDB" id="ToxoDB:LOC113146847"/>
<dbReference type="EMBL" id="JROU02000095">
    <property type="protein sequence ID" value="OEH80376.1"/>
    <property type="molecule type" value="Genomic_DNA"/>
</dbReference>
<dbReference type="InParanoid" id="A0A1D3DA92"/>
<feature type="region of interest" description="Disordered" evidence="1">
    <location>
        <begin position="216"/>
        <end position="261"/>
    </location>
</feature>
<protein>
    <submittedName>
        <fullName evidence="2">Uncharacterized protein</fullName>
    </submittedName>
</protein>